<dbReference type="HOGENOM" id="CLU_3198929_0_0_9"/>
<dbReference type="AlphaFoldDB" id="G9XUP7"/>
<reference evidence="1 2" key="1">
    <citation type="submission" date="2011-08" db="EMBL/GenBank/DDBJ databases">
        <authorList>
            <person name="Weinstock G."/>
            <person name="Sodergren E."/>
            <person name="Clifton S."/>
            <person name="Fulton L."/>
            <person name="Fulton B."/>
            <person name="Courtney L."/>
            <person name="Fronick C."/>
            <person name="Harrison M."/>
            <person name="Strong C."/>
            <person name="Farmer C."/>
            <person name="Delahaunty K."/>
            <person name="Markovic C."/>
            <person name="Hall O."/>
            <person name="Minx P."/>
            <person name="Tomlinson C."/>
            <person name="Mitreva M."/>
            <person name="Hou S."/>
            <person name="Chen J."/>
            <person name="Wollam A."/>
            <person name="Pepin K.H."/>
            <person name="Johnson M."/>
            <person name="Bhonagiri V."/>
            <person name="Zhang X."/>
            <person name="Suruliraj S."/>
            <person name="Warren W."/>
            <person name="Chinwalla A."/>
            <person name="Mardis E.R."/>
            <person name="Wilson R.K."/>
        </authorList>
    </citation>
    <scope>NUCLEOTIDE SEQUENCE [LARGE SCALE GENOMIC DNA]</scope>
    <source>
        <strain evidence="1 2">DP7</strain>
    </source>
</reference>
<name>G9XUP7_DESHA</name>
<sequence length="45" mass="5324">MRGIELSPSGRCREKVSTFLLTHYIVDFKNFLKAISDENRPFYPF</sequence>
<evidence type="ECO:0000313" key="1">
    <source>
        <dbReference type="EMBL" id="EHL04619.1"/>
    </source>
</evidence>
<dbReference type="Proteomes" id="UP000004416">
    <property type="component" value="Unassembled WGS sequence"/>
</dbReference>
<dbReference type="EMBL" id="AFZX01000131">
    <property type="protein sequence ID" value="EHL04619.1"/>
    <property type="molecule type" value="Genomic_DNA"/>
</dbReference>
<organism evidence="1 2">
    <name type="scientific">Desulfitobacterium hafniense DP7</name>
    <dbReference type="NCBI Taxonomy" id="537010"/>
    <lineage>
        <taxon>Bacteria</taxon>
        <taxon>Bacillati</taxon>
        <taxon>Bacillota</taxon>
        <taxon>Clostridia</taxon>
        <taxon>Eubacteriales</taxon>
        <taxon>Desulfitobacteriaceae</taxon>
        <taxon>Desulfitobacterium</taxon>
    </lineage>
</organism>
<proteinExistence type="predicted"/>
<comment type="caution">
    <text evidence="1">The sequence shown here is derived from an EMBL/GenBank/DDBJ whole genome shotgun (WGS) entry which is preliminary data.</text>
</comment>
<accession>G9XUP7</accession>
<evidence type="ECO:0000313" key="2">
    <source>
        <dbReference type="Proteomes" id="UP000004416"/>
    </source>
</evidence>
<protein>
    <submittedName>
        <fullName evidence="1">Uncharacterized protein</fullName>
    </submittedName>
</protein>
<gene>
    <name evidence="1" type="ORF">HMPREF0322_04706</name>
</gene>